<dbReference type="KEGG" id="glj:GKIL_0193"/>
<proteinExistence type="inferred from homology"/>
<evidence type="ECO:0000256" key="4">
    <source>
        <dbReference type="ARBA" id="ARBA00022478"/>
    </source>
</evidence>
<dbReference type="InterPro" id="IPR003716">
    <property type="entry name" value="DNA-dir_RNA_pol_omega"/>
</dbReference>
<keyword evidence="6 10" id="KW-0548">Nucleotidyltransferase</keyword>
<comment type="function">
    <text evidence="10">Promotes RNA polymerase assembly. Latches the N- and C-terminal regions of the beta' subunit thereby facilitating its interaction with the beta and alpha subunits.</text>
</comment>
<name>U5QFJ0_GLOK1</name>
<dbReference type="GO" id="GO:0003899">
    <property type="term" value="F:DNA-directed RNA polymerase activity"/>
    <property type="evidence" value="ECO:0007669"/>
    <property type="project" value="UniProtKB-UniRule"/>
</dbReference>
<dbReference type="Pfam" id="PF01192">
    <property type="entry name" value="RNA_pol_Rpb6"/>
    <property type="match status" value="1"/>
</dbReference>
<dbReference type="EMBL" id="CP003587">
    <property type="protein sequence ID" value="AGY56440.1"/>
    <property type="molecule type" value="Genomic_DNA"/>
</dbReference>
<evidence type="ECO:0000256" key="8">
    <source>
        <dbReference type="ARBA" id="ARBA00029924"/>
    </source>
</evidence>
<reference evidence="11 12" key="1">
    <citation type="journal article" date="2013" name="PLoS ONE">
        <title>Cultivation and Complete Genome Sequencing of Gloeobacter kilaueensis sp. nov., from a Lava Cave in Kilauea Caldera, Hawai'i.</title>
        <authorList>
            <person name="Saw J.H."/>
            <person name="Schatz M."/>
            <person name="Brown M.V."/>
            <person name="Kunkel D.D."/>
            <person name="Foster J.S."/>
            <person name="Shick H."/>
            <person name="Christensen S."/>
            <person name="Hou S."/>
            <person name="Wan X."/>
            <person name="Donachie S.P."/>
        </authorList>
    </citation>
    <scope>NUCLEOTIDE SEQUENCE [LARGE SCALE GENOMIC DNA]</scope>
    <source>
        <strain evidence="12">JS</strain>
    </source>
</reference>
<dbReference type="NCBIfam" id="NF001574">
    <property type="entry name" value="PRK00392.2-5"/>
    <property type="match status" value="1"/>
</dbReference>
<dbReference type="Proteomes" id="UP000017396">
    <property type="component" value="Chromosome"/>
</dbReference>
<dbReference type="EC" id="2.7.7.6" evidence="2 10"/>
<dbReference type="STRING" id="1183438.GKIL_0193"/>
<evidence type="ECO:0000256" key="10">
    <source>
        <dbReference type="HAMAP-Rule" id="MF_00366"/>
    </source>
</evidence>
<evidence type="ECO:0000313" key="12">
    <source>
        <dbReference type="Proteomes" id="UP000017396"/>
    </source>
</evidence>
<evidence type="ECO:0000256" key="9">
    <source>
        <dbReference type="ARBA" id="ARBA00048552"/>
    </source>
</evidence>
<dbReference type="HOGENOM" id="CLU_175526_0_0_3"/>
<dbReference type="PATRIC" id="fig|1183438.3.peg.193"/>
<evidence type="ECO:0000256" key="2">
    <source>
        <dbReference type="ARBA" id="ARBA00012418"/>
    </source>
</evidence>
<comment type="subunit">
    <text evidence="10">In cyanobacteria the RNAP catalytic core is composed of 2 alpha, 1 beta, 1 beta', 1 gamma and 1 omega subunit. When a sigma factor is associated with the core the holoenzyme is formed, which can initiate transcription.</text>
</comment>
<keyword evidence="12" id="KW-1185">Reference proteome</keyword>
<dbReference type="GO" id="GO:0006351">
    <property type="term" value="P:DNA-templated transcription"/>
    <property type="evidence" value="ECO:0007669"/>
    <property type="project" value="UniProtKB-UniRule"/>
</dbReference>
<comment type="similarity">
    <text evidence="1 10">Belongs to the RNA polymerase subunit omega family.</text>
</comment>
<dbReference type="GO" id="GO:0003677">
    <property type="term" value="F:DNA binding"/>
    <property type="evidence" value="ECO:0007669"/>
    <property type="project" value="UniProtKB-UniRule"/>
</dbReference>
<accession>U5QFJ0</accession>
<evidence type="ECO:0000313" key="11">
    <source>
        <dbReference type="EMBL" id="AGY56440.1"/>
    </source>
</evidence>
<protein>
    <recommendedName>
        <fullName evidence="3 10">DNA-directed RNA polymerase subunit omega</fullName>
        <shortName evidence="10">RNAP omega subunit</shortName>
        <ecNumber evidence="2 10">2.7.7.6</ecNumber>
    </recommendedName>
    <alternativeName>
        <fullName evidence="10">RNA polymerase omega subunit</fullName>
    </alternativeName>
    <alternativeName>
        <fullName evidence="8 10">Transcriptase subunit omega</fullName>
    </alternativeName>
</protein>
<evidence type="ECO:0000256" key="1">
    <source>
        <dbReference type="ARBA" id="ARBA00006711"/>
    </source>
</evidence>
<dbReference type="GO" id="GO:0000428">
    <property type="term" value="C:DNA-directed RNA polymerase complex"/>
    <property type="evidence" value="ECO:0007669"/>
    <property type="project" value="UniProtKB-KW"/>
</dbReference>
<evidence type="ECO:0000256" key="6">
    <source>
        <dbReference type="ARBA" id="ARBA00022695"/>
    </source>
</evidence>
<organism evidence="11 12">
    <name type="scientific">Gloeobacter kilaueensis (strain ATCC BAA-2537 / CCAP 1431/1 / ULC 316 / JS1)</name>
    <dbReference type="NCBI Taxonomy" id="1183438"/>
    <lineage>
        <taxon>Bacteria</taxon>
        <taxon>Bacillati</taxon>
        <taxon>Cyanobacteriota</taxon>
        <taxon>Cyanophyceae</taxon>
        <taxon>Gloeobacterales</taxon>
        <taxon>Gloeobacteraceae</taxon>
        <taxon>Gloeobacter</taxon>
    </lineage>
</organism>
<gene>
    <name evidence="10 11" type="primary">rpoZ</name>
    <name evidence="11" type="ORF">GKIL_0193</name>
</gene>
<dbReference type="eggNOG" id="ENOG5032RMS">
    <property type="taxonomic scope" value="Bacteria"/>
</dbReference>
<comment type="catalytic activity">
    <reaction evidence="9 10">
        <text>RNA(n) + a ribonucleoside 5'-triphosphate = RNA(n+1) + diphosphate</text>
        <dbReference type="Rhea" id="RHEA:21248"/>
        <dbReference type="Rhea" id="RHEA-COMP:14527"/>
        <dbReference type="Rhea" id="RHEA-COMP:17342"/>
        <dbReference type="ChEBI" id="CHEBI:33019"/>
        <dbReference type="ChEBI" id="CHEBI:61557"/>
        <dbReference type="ChEBI" id="CHEBI:140395"/>
        <dbReference type="EC" id="2.7.7.6"/>
    </reaction>
</comment>
<keyword evidence="4 10" id="KW-0240">DNA-directed RNA polymerase</keyword>
<dbReference type="InterPro" id="IPR036161">
    <property type="entry name" value="RPB6/omega-like_sf"/>
</dbReference>
<dbReference type="AlphaFoldDB" id="U5QFJ0"/>
<sequence length="73" mass="8424">MTQPAVETADLMRRVEQLVDAAANRYRITVQVANRAKRRRYEDLSDDDGNFKPVLRAIFEMSDELNEPEIIGD</sequence>
<dbReference type="InterPro" id="IPR006110">
    <property type="entry name" value="Pol_omega/Rpo6/RPB6"/>
</dbReference>
<dbReference type="RefSeq" id="WP_023171444.1">
    <property type="nucleotide sequence ID" value="NC_022600.1"/>
</dbReference>
<dbReference type="OrthoDB" id="463386at2"/>
<dbReference type="HAMAP" id="MF_00366">
    <property type="entry name" value="RNApol_bact_RpoZ"/>
    <property type="match status" value="1"/>
</dbReference>
<dbReference type="SUPFAM" id="SSF63562">
    <property type="entry name" value="RPB6/omega subunit-like"/>
    <property type="match status" value="1"/>
</dbReference>
<evidence type="ECO:0000256" key="3">
    <source>
        <dbReference type="ARBA" id="ARBA00013725"/>
    </source>
</evidence>
<keyword evidence="5 10" id="KW-0808">Transferase</keyword>
<evidence type="ECO:0000256" key="5">
    <source>
        <dbReference type="ARBA" id="ARBA00022679"/>
    </source>
</evidence>
<keyword evidence="7 10" id="KW-0804">Transcription</keyword>
<evidence type="ECO:0000256" key="7">
    <source>
        <dbReference type="ARBA" id="ARBA00023163"/>
    </source>
</evidence>